<gene>
    <name evidence="1" type="ORF">METZ01_LOCUS512634</name>
</gene>
<dbReference type="AlphaFoldDB" id="A0A383ETX3"/>
<protein>
    <submittedName>
        <fullName evidence="1">Uncharacterized protein</fullName>
    </submittedName>
</protein>
<accession>A0A383ETX3</accession>
<reference evidence="1" key="1">
    <citation type="submission" date="2018-05" db="EMBL/GenBank/DDBJ databases">
        <authorList>
            <person name="Lanie J.A."/>
            <person name="Ng W.-L."/>
            <person name="Kazmierczak K.M."/>
            <person name="Andrzejewski T.M."/>
            <person name="Davidsen T.M."/>
            <person name="Wayne K.J."/>
            <person name="Tettelin H."/>
            <person name="Glass J.I."/>
            <person name="Rusch D."/>
            <person name="Podicherti R."/>
            <person name="Tsui H.-C.T."/>
            <person name="Winkler M.E."/>
        </authorList>
    </citation>
    <scope>NUCLEOTIDE SEQUENCE</scope>
</reference>
<evidence type="ECO:0000313" key="1">
    <source>
        <dbReference type="EMBL" id="SVE59780.1"/>
    </source>
</evidence>
<sequence length="23" mass="2966">MVSLKPRRELWYARVRWYDKGVR</sequence>
<name>A0A383ETX3_9ZZZZ</name>
<organism evidence="1">
    <name type="scientific">marine metagenome</name>
    <dbReference type="NCBI Taxonomy" id="408172"/>
    <lineage>
        <taxon>unclassified sequences</taxon>
        <taxon>metagenomes</taxon>
        <taxon>ecological metagenomes</taxon>
    </lineage>
</organism>
<feature type="non-terminal residue" evidence="1">
    <location>
        <position position="23"/>
    </location>
</feature>
<proteinExistence type="predicted"/>
<dbReference type="EMBL" id="UINC01228460">
    <property type="protein sequence ID" value="SVE59780.1"/>
    <property type="molecule type" value="Genomic_DNA"/>
</dbReference>